<proteinExistence type="predicted"/>
<accession>A0AAX4J562</accession>
<organism evidence="1 2">
    <name type="scientific">Colletotrichum destructivum</name>
    <dbReference type="NCBI Taxonomy" id="34406"/>
    <lineage>
        <taxon>Eukaryota</taxon>
        <taxon>Fungi</taxon>
        <taxon>Dikarya</taxon>
        <taxon>Ascomycota</taxon>
        <taxon>Pezizomycotina</taxon>
        <taxon>Sordariomycetes</taxon>
        <taxon>Hypocreomycetidae</taxon>
        <taxon>Glomerellales</taxon>
        <taxon>Glomerellaceae</taxon>
        <taxon>Colletotrichum</taxon>
        <taxon>Colletotrichum destructivum species complex</taxon>
    </lineage>
</organism>
<evidence type="ECO:0000313" key="1">
    <source>
        <dbReference type="EMBL" id="WQF90555.1"/>
    </source>
</evidence>
<sequence length="140" mass="15623">MIRAPWHLLDPVNTSRQIDNDVGSSWDKQELRWLNCLPVSPGQDMAGLSKPAARLKTRSEMAAGKPCLTRRVVPGQPVGCNRQMRAAGFSDPSLAERPESQYKIPFWSRKTSQAVLQMIDVQCMMCERASIGWGPLKPTT</sequence>
<gene>
    <name evidence="1" type="ORF">CDEST_15569</name>
</gene>
<protein>
    <submittedName>
        <fullName evidence="1">Uncharacterized protein</fullName>
    </submittedName>
</protein>
<evidence type="ECO:0000313" key="2">
    <source>
        <dbReference type="Proteomes" id="UP001322277"/>
    </source>
</evidence>
<dbReference type="GeneID" id="87952068"/>
<dbReference type="AlphaFoldDB" id="A0AAX4J562"/>
<keyword evidence="2" id="KW-1185">Reference proteome</keyword>
<dbReference type="RefSeq" id="XP_062787775.1">
    <property type="nucleotide sequence ID" value="XM_062931724.1"/>
</dbReference>
<dbReference type="KEGG" id="cdet:87952068"/>
<name>A0AAX4J562_9PEZI</name>
<dbReference type="Proteomes" id="UP001322277">
    <property type="component" value="Chromosome 12"/>
</dbReference>
<dbReference type="EMBL" id="CP137316">
    <property type="protein sequence ID" value="WQF90555.1"/>
    <property type="molecule type" value="Genomic_DNA"/>
</dbReference>
<reference evidence="2" key="1">
    <citation type="journal article" date="2023" name="bioRxiv">
        <title>Complete genome of the Medicago anthracnose fungus, Colletotrichum destructivum, reveals a mini-chromosome-like region within a core chromosome.</title>
        <authorList>
            <person name="Lapalu N."/>
            <person name="Simon A."/>
            <person name="Lu A."/>
            <person name="Plaumann P.-L."/>
            <person name="Amselem J."/>
            <person name="Pigne S."/>
            <person name="Auger A."/>
            <person name="Koch C."/>
            <person name="Dallery J.-F."/>
            <person name="O'Connell R.J."/>
        </authorList>
    </citation>
    <scope>NUCLEOTIDE SEQUENCE [LARGE SCALE GENOMIC DNA]</scope>
    <source>
        <strain evidence="2">CBS 520.97</strain>
    </source>
</reference>